<dbReference type="InterPro" id="IPR012938">
    <property type="entry name" value="Glc/Sorbosone_DH"/>
</dbReference>
<sequence>MLLAGCGGGGGDPGNPPPAGNASLAVTLAGLPAGVTSPVNIAGPGGFTRDITQSTTLTNLVAGNYTVSAQSVVSGATTYRPAVAQQTIAVAAGASASASVDYSAIALTLGLREVADVDGAVFVTAPAGDARLFIVERGGRIRIMRDGRMLTLPFLDISGRISTQGEGGLLSMAFDPQFERNGHFFIYYTDFNRNIVVDRYTVSGNADIANATSALQIISIAHSAFTNHYGGLVAFGPDGFLYLATGDGGGAGDPLRSGQDLTSLLGKMLRLDVANASATKRYDIPPSNPFVGMSARRNEIWASGLRNPWRFAFDTSGLYIADAGQDRREEINLASLGQGGLNYGWNIMEGSLCYVSAACGQAGLTLPALEYDHGANDVNGCSVIGGYVYRGKAVPELAGRYFYSDFCGGYLKSLLASGAGNGVREQADWSIPDIGNVVSFGRDADGELYIVAADGRIHKIIRTSAPAS</sequence>
<gene>
    <name evidence="2" type="ORF">I4X03_000560</name>
</gene>
<dbReference type="InterPro" id="IPR011042">
    <property type="entry name" value="6-blade_b-propeller_TolB-like"/>
</dbReference>
<feature type="domain" description="Glucose/Sorbosone dehydrogenase" evidence="1">
    <location>
        <begin position="126"/>
        <end position="456"/>
    </location>
</feature>
<evidence type="ECO:0000259" key="1">
    <source>
        <dbReference type="Pfam" id="PF07995"/>
    </source>
</evidence>
<evidence type="ECO:0000313" key="2">
    <source>
        <dbReference type="EMBL" id="MBZ2205746.1"/>
    </source>
</evidence>
<proteinExistence type="predicted"/>
<keyword evidence="3" id="KW-1185">Reference proteome</keyword>
<dbReference type="PANTHER" id="PTHR19328:SF75">
    <property type="entry name" value="ALDOSE SUGAR DEHYDROGENASE YLII"/>
    <property type="match status" value="1"/>
</dbReference>
<comment type="caution">
    <text evidence="2">The sequence shown here is derived from an EMBL/GenBank/DDBJ whole genome shotgun (WGS) entry which is preliminary data.</text>
</comment>
<dbReference type="InterPro" id="IPR011041">
    <property type="entry name" value="Quinoprot_gluc/sorb_DH_b-prop"/>
</dbReference>
<reference evidence="2 3" key="1">
    <citation type="submission" date="2021-08" db="EMBL/GenBank/DDBJ databases">
        <title>Massilia sp. R798.</title>
        <authorList>
            <person name="Baek J.H."/>
            <person name="Jung H.S."/>
            <person name="Kim K.R."/>
            <person name="Jeon C.O."/>
        </authorList>
    </citation>
    <scope>NUCLEOTIDE SEQUENCE [LARGE SCALE GENOMIC DNA]</scope>
    <source>
        <strain evidence="2 3">R798</strain>
    </source>
</reference>
<dbReference type="Gene3D" id="2.120.10.30">
    <property type="entry name" value="TolB, C-terminal domain"/>
    <property type="match status" value="1"/>
</dbReference>
<dbReference type="Proteomes" id="UP000809349">
    <property type="component" value="Unassembled WGS sequence"/>
</dbReference>
<evidence type="ECO:0000313" key="3">
    <source>
        <dbReference type="Proteomes" id="UP000809349"/>
    </source>
</evidence>
<dbReference type="Pfam" id="PF07995">
    <property type="entry name" value="GSDH"/>
    <property type="match status" value="1"/>
</dbReference>
<organism evidence="2 3">
    <name type="scientific">Massilia soli</name>
    <dbReference type="NCBI Taxonomy" id="2792854"/>
    <lineage>
        <taxon>Bacteria</taxon>
        <taxon>Pseudomonadati</taxon>
        <taxon>Pseudomonadota</taxon>
        <taxon>Betaproteobacteria</taxon>
        <taxon>Burkholderiales</taxon>
        <taxon>Oxalobacteraceae</taxon>
        <taxon>Telluria group</taxon>
        <taxon>Massilia</taxon>
    </lineage>
</organism>
<dbReference type="PANTHER" id="PTHR19328">
    <property type="entry name" value="HEDGEHOG-INTERACTING PROTEIN"/>
    <property type="match status" value="1"/>
</dbReference>
<name>A0ABS7SHQ0_9BURK</name>
<dbReference type="SUPFAM" id="SSF50952">
    <property type="entry name" value="Soluble quinoprotein glucose dehydrogenase"/>
    <property type="match status" value="1"/>
</dbReference>
<dbReference type="EMBL" id="JAFBIL020000001">
    <property type="protein sequence ID" value="MBZ2205746.1"/>
    <property type="molecule type" value="Genomic_DNA"/>
</dbReference>
<protein>
    <submittedName>
        <fullName evidence="2">PQQ-dependent sugar dehydrogenase</fullName>
    </submittedName>
</protein>
<accession>A0ABS7SHQ0</accession>